<reference evidence="2" key="1">
    <citation type="submission" date="2022-12" db="EMBL/GenBank/DDBJ databases">
        <title>Reference genome sequencing for broad-spectrum identification of bacterial and archaeal isolates by mass spectrometry.</title>
        <authorList>
            <person name="Sekiguchi Y."/>
            <person name="Tourlousse D.M."/>
        </authorList>
    </citation>
    <scope>NUCLEOTIDE SEQUENCE</scope>
    <source>
        <strain evidence="2">TSL-P1</strain>
    </source>
</reference>
<proteinExistence type="predicted"/>
<dbReference type="Pfam" id="PF05272">
    <property type="entry name" value="VapE-like_dom"/>
    <property type="match status" value="1"/>
</dbReference>
<evidence type="ECO:0000259" key="1">
    <source>
        <dbReference type="Pfam" id="PF05272"/>
    </source>
</evidence>
<dbReference type="PANTHER" id="PTHR34985">
    <property type="entry name" value="SLR0554 PROTEIN"/>
    <property type="match status" value="1"/>
</dbReference>
<gene>
    <name evidence="2" type="ORF">TISLANDTSLP1_16720</name>
</gene>
<dbReference type="Proteomes" id="UP001144297">
    <property type="component" value="Unassembled WGS sequence"/>
</dbReference>
<protein>
    <recommendedName>
        <fullName evidence="1">Virulence-associated protein E-like domain-containing protein</fullName>
    </recommendedName>
</protein>
<dbReference type="InterPro" id="IPR007936">
    <property type="entry name" value="VapE-like_dom"/>
</dbReference>
<dbReference type="PANTHER" id="PTHR34985:SF1">
    <property type="entry name" value="SLR0554 PROTEIN"/>
    <property type="match status" value="1"/>
</dbReference>
<sequence length="706" mass="81893">MIEFEIVSSSVEKLNDFLRQIKQSQINKNIHIVFPSLCQKLRNNFILIPSNGKVPNFKYYTEEDKKISNAKKIENSALLLLPSWLAVIDIDDVTLFCKEFATSVDEIERVANIKTGKGYHVYIFDPLKSIKSVNKSVNFIKSYGFEILRNENDLVMLPGSRIYHERLQKNVFYEVINTEILSVDDIGIHLFLKNCLSIAEQGNGNGHGNKENINKENRKTKIDLDKLSKIIKKYYKHGDRQNTCIYTAGLLAKNGIDIDTAIAIVSEIASSAGDSELRMRIGGVRHTYQDFESGKDVKGISGLKELGIEEIEEVFSESREKDIKINIPTVTELLREFCHEHNIQIDYDEFYVKIFVNNKEIDREIEVKIQSELEKKVNKRISDDVFLKAVESIAYEHKRDRLKEFLIECKAKWDGISRIHAFFHDVFETPISLYSVNVSKNFFVSAVARAFCPGCFQKNIVVIQGPQNIGKSRALMALGREFHREINVSISTEKDFYMAIQGVWLAEIPEMDALRKADRNRIKAIISSTVDRFRPPYSRQMKDFPRRCVFTCTTNDQTIYDDPTGGTRFWLIEALQKANIEYIEQYRELLFGEAVWELEKGYKYWEVNEQEAQEIQENARRHDEWEEIISEYIEKNRIERTTVAEIAEKALYIPMKDLDKTKQMRIAECLTVLGFTKRTIREGTKTKKVWLKFSDSIQPSQEIDPF</sequence>
<comment type="caution">
    <text evidence="2">The sequence shown here is derived from an EMBL/GenBank/DDBJ whole genome shotgun (WGS) entry which is preliminary data.</text>
</comment>
<name>A0A9W6GET0_9BACT</name>
<dbReference type="AlphaFoldDB" id="A0A9W6GET0"/>
<evidence type="ECO:0000313" key="3">
    <source>
        <dbReference type="Proteomes" id="UP001144297"/>
    </source>
</evidence>
<dbReference type="EMBL" id="BSDX01000001">
    <property type="protein sequence ID" value="GLI53979.1"/>
    <property type="molecule type" value="Genomic_DNA"/>
</dbReference>
<feature type="domain" description="Virulence-associated protein E-like" evidence="1">
    <location>
        <begin position="411"/>
        <end position="621"/>
    </location>
</feature>
<organism evidence="2 3">
    <name type="scientific">Thermodesulfovibrio yellowstonii</name>
    <dbReference type="NCBI Taxonomy" id="28262"/>
    <lineage>
        <taxon>Bacteria</taxon>
        <taxon>Pseudomonadati</taxon>
        <taxon>Nitrospirota</taxon>
        <taxon>Thermodesulfovibrionia</taxon>
        <taxon>Thermodesulfovibrionales</taxon>
        <taxon>Thermodesulfovibrionaceae</taxon>
        <taxon>Thermodesulfovibrio</taxon>
    </lineage>
</organism>
<accession>A0A9W6GET0</accession>
<keyword evidence="3" id="KW-1185">Reference proteome</keyword>
<evidence type="ECO:0000313" key="2">
    <source>
        <dbReference type="EMBL" id="GLI53979.1"/>
    </source>
</evidence>